<sequence>MSRRRGHCTCLMPSLPRRCRRWGGTMRCRCTSGRTCLVFLGRKDRITGGLSLDQPGRDHRSMWIQIRCQRGMLSSRGPRSG</sequence>
<reference evidence="1" key="2">
    <citation type="journal article" date="2015" name="Data Brief">
        <title>Shoot transcriptome of the giant reed, Arundo donax.</title>
        <authorList>
            <person name="Barrero R.A."/>
            <person name="Guerrero F.D."/>
            <person name="Moolhuijzen P."/>
            <person name="Goolsby J.A."/>
            <person name="Tidwell J."/>
            <person name="Bellgard S.E."/>
            <person name="Bellgard M.I."/>
        </authorList>
    </citation>
    <scope>NUCLEOTIDE SEQUENCE</scope>
    <source>
        <tissue evidence="1">Shoot tissue taken approximately 20 cm above the soil surface</tissue>
    </source>
</reference>
<reference evidence="1" key="1">
    <citation type="submission" date="2014-09" db="EMBL/GenBank/DDBJ databases">
        <authorList>
            <person name="Magalhaes I.L.F."/>
            <person name="Oliveira U."/>
            <person name="Santos F.R."/>
            <person name="Vidigal T.H.D.A."/>
            <person name="Brescovit A.D."/>
            <person name="Santos A.J."/>
        </authorList>
    </citation>
    <scope>NUCLEOTIDE SEQUENCE</scope>
    <source>
        <tissue evidence="1">Shoot tissue taken approximately 20 cm above the soil surface</tissue>
    </source>
</reference>
<protein>
    <submittedName>
        <fullName evidence="1">Uncharacterized protein</fullName>
    </submittedName>
</protein>
<accession>A0A0A8YQQ5</accession>
<dbReference type="AlphaFoldDB" id="A0A0A8YQQ5"/>
<organism evidence="1">
    <name type="scientific">Arundo donax</name>
    <name type="common">Giant reed</name>
    <name type="synonym">Donax arundinaceus</name>
    <dbReference type="NCBI Taxonomy" id="35708"/>
    <lineage>
        <taxon>Eukaryota</taxon>
        <taxon>Viridiplantae</taxon>
        <taxon>Streptophyta</taxon>
        <taxon>Embryophyta</taxon>
        <taxon>Tracheophyta</taxon>
        <taxon>Spermatophyta</taxon>
        <taxon>Magnoliopsida</taxon>
        <taxon>Liliopsida</taxon>
        <taxon>Poales</taxon>
        <taxon>Poaceae</taxon>
        <taxon>PACMAD clade</taxon>
        <taxon>Arundinoideae</taxon>
        <taxon>Arundineae</taxon>
        <taxon>Arundo</taxon>
    </lineage>
</organism>
<name>A0A0A8YQQ5_ARUDO</name>
<proteinExistence type="predicted"/>
<evidence type="ECO:0000313" key="1">
    <source>
        <dbReference type="EMBL" id="JAD28721.1"/>
    </source>
</evidence>
<dbReference type="EMBL" id="GBRH01269174">
    <property type="protein sequence ID" value="JAD28721.1"/>
    <property type="molecule type" value="Transcribed_RNA"/>
</dbReference>